<dbReference type="AlphaFoldDB" id="A0A6S8LKE4"/>
<name>A0A6S8LKE4_9STRA</name>
<gene>
    <name evidence="2" type="ORF">ACOF00016_LOCUS10338</name>
    <name evidence="3" type="ORF">ACOF00016_LOCUS10339</name>
</gene>
<dbReference type="EMBL" id="HBIM01012633">
    <property type="protein sequence ID" value="CAE0413080.1"/>
    <property type="molecule type" value="Transcribed_RNA"/>
</dbReference>
<sequence length="240" mass="27083">MNPPPTANTPKQSLPVHPGAELTHTLLGSTTTKSSGKKKAKSPPPSLLGPLEEIFLSLEELFHSRKSLSLSKGVVRALYTIYQNLKVVRVHSIVQCQFATDLKIRMVDLKRQLEEARNNRLETWKDNDVPTNVPEPSLKQIFPVLQQTEKVLTTLQTFVSRKPRLRLSLPPAIWEQLQRMPENLVLFPDHIARQLSESKTLLQRIVVLYNQLAEAHRSLGKVPATVHVEKSPSDEKYAAV</sequence>
<proteinExistence type="predicted"/>
<evidence type="ECO:0000256" key="1">
    <source>
        <dbReference type="SAM" id="MobiDB-lite"/>
    </source>
</evidence>
<evidence type="ECO:0000313" key="3">
    <source>
        <dbReference type="EMBL" id="CAE0413081.1"/>
    </source>
</evidence>
<feature type="region of interest" description="Disordered" evidence="1">
    <location>
        <begin position="1"/>
        <end position="45"/>
    </location>
</feature>
<dbReference type="EMBL" id="HBIM01012634">
    <property type="protein sequence ID" value="CAE0413081.1"/>
    <property type="molecule type" value="Transcribed_RNA"/>
</dbReference>
<evidence type="ECO:0000313" key="2">
    <source>
        <dbReference type="EMBL" id="CAE0413080.1"/>
    </source>
</evidence>
<protein>
    <submittedName>
        <fullName evidence="2">Uncharacterized protein</fullName>
    </submittedName>
</protein>
<accession>A0A6S8LKE4</accession>
<organism evidence="2">
    <name type="scientific">Amphora coffeiformis</name>
    <dbReference type="NCBI Taxonomy" id="265554"/>
    <lineage>
        <taxon>Eukaryota</taxon>
        <taxon>Sar</taxon>
        <taxon>Stramenopiles</taxon>
        <taxon>Ochrophyta</taxon>
        <taxon>Bacillariophyta</taxon>
        <taxon>Bacillariophyceae</taxon>
        <taxon>Bacillariophycidae</taxon>
        <taxon>Thalassiophysales</taxon>
        <taxon>Catenulaceae</taxon>
        <taxon>Amphora</taxon>
    </lineage>
</organism>
<reference evidence="2" key="1">
    <citation type="submission" date="2021-01" db="EMBL/GenBank/DDBJ databases">
        <authorList>
            <person name="Corre E."/>
            <person name="Pelletier E."/>
            <person name="Niang G."/>
            <person name="Scheremetjew M."/>
            <person name="Finn R."/>
            <person name="Kale V."/>
            <person name="Holt S."/>
            <person name="Cochrane G."/>
            <person name="Meng A."/>
            <person name="Brown T."/>
            <person name="Cohen L."/>
        </authorList>
    </citation>
    <scope>NUCLEOTIDE SEQUENCE</scope>
    <source>
        <strain evidence="2">CCMP127</strain>
    </source>
</reference>
<feature type="compositionally biased region" description="Low complexity" evidence="1">
    <location>
        <begin position="25"/>
        <end position="34"/>
    </location>
</feature>